<dbReference type="SUPFAM" id="SSF50978">
    <property type="entry name" value="WD40 repeat-like"/>
    <property type="match status" value="1"/>
</dbReference>
<dbReference type="InterPro" id="IPR015943">
    <property type="entry name" value="WD40/YVTN_repeat-like_dom_sf"/>
</dbReference>
<name>A0AAU9J413_9CILI</name>
<feature type="repeat" description="WD" evidence="1">
    <location>
        <begin position="39"/>
        <end position="73"/>
    </location>
</feature>
<dbReference type="AlphaFoldDB" id="A0AAU9J413"/>
<dbReference type="InterPro" id="IPR036322">
    <property type="entry name" value="WD40_repeat_dom_sf"/>
</dbReference>
<proteinExistence type="predicted"/>
<evidence type="ECO:0000313" key="3">
    <source>
        <dbReference type="Proteomes" id="UP001162131"/>
    </source>
</evidence>
<dbReference type="PROSITE" id="PS50082">
    <property type="entry name" value="WD_REPEATS_2"/>
    <property type="match status" value="1"/>
</dbReference>
<dbReference type="EMBL" id="CAJZBQ010000016">
    <property type="protein sequence ID" value="CAG9316496.1"/>
    <property type="molecule type" value="Genomic_DNA"/>
</dbReference>
<keyword evidence="3" id="KW-1185">Reference proteome</keyword>
<protein>
    <submittedName>
        <fullName evidence="2">Uncharacterized protein</fullName>
    </submittedName>
</protein>
<keyword evidence="1" id="KW-0853">WD repeat</keyword>
<evidence type="ECO:0000313" key="2">
    <source>
        <dbReference type="EMBL" id="CAG9316496.1"/>
    </source>
</evidence>
<accession>A0AAU9J413</accession>
<comment type="caution">
    <text evidence="2">The sequence shown here is derived from an EMBL/GenBank/DDBJ whole genome shotgun (WGS) entry which is preliminary data.</text>
</comment>
<evidence type="ECO:0000256" key="1">
    <source>
        <dbReference type="PROSITE-ProRule" id="PRU00221"/>
    </source>
</evidence>
<dbReference type="Gene3D" id="2.130.10.10">
    <property type="entry name" value="YVTN repeat-like/Quinoprotein amine dehydrogenase"/>
    <property type="match status" value="1"/>
</dbReference>
<dbReference type="Pfam" id="PF00400">
    <property type="entry name" value="WD40"/>
    <property type="match status" value="1"/>
</dbReference>
<reference evidence="2" key="1">
    <citation type="submission" date="2021-09" db="EMBL/GenBank/DDBJ databases">
        <authorList>
            <consortium name="AG Swart"/>
            <person name="Singh M."/>
            <person name="Singh A."/>
            <person name="Seah K."/>
            <person name="Emmerich C."/>
        </authorList>
    </citation>
    <scope>NUCLEOTIDE SEQUENCE</scope>
    <source>
        <strain evidence="2">ATCC30299</strain>
    </source>
</reference>
<dbReference type="InterPro" id="IPR001680">
    <property type="entry name" value="WD40_rpt"/>
</dbReference>
<gene>
    <name evidence="2" type="ORF">BSTOLATCC_MIC16607</name>
</gene>
<organism evidence="2 3">
    <name type="scientific">Blepharisma stoltei</name>
    <dbReference type="NCBI Taxonomy" id="1481888"/>
    <lineage>
        <taxon>Eukaryota</taxon>
        <taxon>Sar</taxon>
        <taxon>Alveolata</taxon>
        <taxon>Ciliophora</taxon>
        <taxon>Postciliodesmatophora</taxon>
        <taxon>Heterotrichea</taxon>
        <taxon>Heterotrichida</taxon>
        <taxon>Blepharismidae</taxon>
        <taxon>Blepharisma</taxon>
    </lineage>
</organism>
<dbReference type="Proteomes" id="UP001162131">
    <property type="component" value="Unassembled WGS sequence"/>
</dbReference>
<dbReference type="SMART" id="SM00320">
    <property type="entry name" value="WD40"/>
    <property type="match status" value="1"/>
</dbReference>
<sequence length="113" mass="12401">MDNLSLLAVGNLDGSIMILSIIEDDNQPPYCSYHYKLLIFCHSLDIYSLSWSDSNNLLASGSADGTLKILKINPEESKGGDAETAQSLEDTSFTENLVWSSKASDFIHAISKR</sequence>